<dbReference type="EMBL" id="QWVT01000015">
    <property type="protein sequence ID" value="RID85568.1"/>
    <property type="molecule type" value="Genomic_DNA"/>
</dbReference>
<dbReference type="AlphaFoldDB" id="A0A398B9P0"/>
<sequence length="93" mass="10766">MKYTCPCCGYKTLDEKPPGTYEVCSICFWEDDGFQYSDPDYDGGANSPSLRHAQNNFLEFGACEERCNEFDRKPKEKDVKDLNWKPLENAVHE</sequence>
<feature type="domain" description="Cysteine-rich CPCC" evidence="1">
    <location>
        <begin position="3"/>
        <end position="77"/>
    </location>
</feature>
<reference evidence="2 3" key="1">
    <citation type="submission" date="2018-08" db="EMBL/GenBank/DDBJ databases">
        <title>Bacillus jemisoniae sp. nov., Bacillus chryseoplanitiae sp. nov., Bacillus resnikiae sp. nov., and Bacillus frankliniae sp. nov., isolated from Viking spacecraft and associated surfaces.</title>
        <authorList>
            <person name="Seuylemezian A."/>
            <person name="Vaishampayan P."/>
        </authorList>
    </citation>
    <scope>NUCLEOTIDE SEQUENCE [LARGE SCALE GENOMIC DNA]</scope>
    <source>
        <strain evidence="2 3">JJ-247</strain>
    </source>
</reference>
<evidence type="ECO:0000259" key="1">
    <source>
        <dbReference type="Pfam" id="PF14206"/>
    </source>
</evidence>
<dbReference type="InterPro" id="IPR025983">
    <property type="entry name" value="Cys_rich_CPCC"/>
</dbReference>
<comment type="caution">
    <text evidence="2">The sequence shown here is derived from an EMBL/GenBank/DDBJ whole genome shotgun (WGS) entry which is preliminary data.</text>
</comment>
<dbReference type="OrthoDB" id="1456570at2"/>
<accession>A0A398B9P0</accession>
<evidence type="ECO:0000313" key="2">
    <source>
        <dbReference type="EMBL" id="RID85568.1"/>
    </source>
</evidence>
<keyword evidence="3" id="KW-1185">Reference proteome</keyword>
<dbReference type="RefSeq" id="WP_119112421.1">
    <property type="nucleotide sequence ID" value="NZ_CBCSEO010000002.1"/>
</dbReference>
<evidence type="ECO:0000313" key="3">
    <source>
        <dbReference type="Proteomes" id="UP000265816"/>
    </source>
</evidence>
<name>A0A398B9P0_9BACI</name>
<dbReference type="Pfam" id="PF14206">
    <property type="entry name" value="Cys_rich_CPCC"/>
    <property type="match status" value="1"/>
</dbReference>
<gene>
    <name evidence="2" type="ORF">D1970_08375</name>
</gene>
<proteinExistence type="predicted"/>
<dbReference type="Proteomes" id="UP000265816">
    <property type="component" value="Unassembled WGS sequence"/>
</dbReference>
<organism evidence="2 3">
    <name type="scientific">Mesobacillus zeae</name>
    <dbReference type="NCBI Taxonomy" id="1917180"/>
    <lineage>
        <taxon>Bacteria</taxon>
        <taxon>Bacillati</taxon>
        <taxon>Bacillota</taxon>
        <taxon>Bacilli</taxon>
        <taxon>Bacillales</taxon>
        <taxon>Bacillaceae</taxon>
        <taxon>Mesobacillus</taxon>
    </lineage>
</organism>
<protein>
    <recommendedName>
        <fullName evidence="1">Cysteine-rich CPCC domain-containing protein</fullName>
    </recommendedName>
</protein>